<dbReference type="GO" id="GO:0001784">
    <property type="term" value="F:phosphotyrosine residue binding"/>
    <property type="evidence" value="ECO:0007669"/>
    <property type="project" value="Ensembl"/>
</dbReference>
<reference evidence="6 7" key="1">
    <citation type="journal article" date="2019" name="Proc. Natl. Acad. Sci. U.S.A.">
        <title>Regulatory changes in pterin and carotenoid genes underlie balanced color polymorphisms in the wall lizard.</title>
        <authorList>
            <person name="Andrade P."/>
            <person name="Pinho C."/>
            <person name="Perez I de Lanuza G."/>
            <person name="Afonso S."/>
            <person name="Brejcha J."/>
            <person name="Rubin C.J."/>
            <person name="Wallerman O."/>
            <person name="Pereira P."/>
            <person name="Sabatino S.J."/>
            <person name="Bellati A."/>
            <person name="Pellitteri-Rosa D."/>
            <person name="Bosakova Z."/>
            <person name="Bunikis I."/>
            <person name="Carretero M.A."/>
            <person name="Feiner N."/>
            <person name="Marsik P."/>
            <person name="Pauperio F."/>
            <person name="Salvi D."/>
            <person name="Soler L."/>
            <person name="While G.M."/>
            <person name="Uller T."/>
            <person name="Font E."/>
            <person name="Andersson L."/>
            <person name="Carneiro M."/>
        </authorList>
    </citation>
    <scope>NUCLEOTIDE SEQUENCE</scope>
</reference>
<dbReference type="InterPro" id="IPR006019">
    <property type="entry name" value="PID_Shc-like"/>
</dbReference>
<keyword evidence="1 2" id="KW-0727">SH2 domain</keyword>
<dbReference type="PROSITE" id="PS50001">
    <property type="entry name" value="SH2"/>
    <property type="match status" value="1"/>
</dbReference>
<feature type="region of interest" description="Disordered" evidence="3">
    <location>
        <begin position="398"/>
        <end position="420"/>
    </location>
</feature>
<reference evidence="6" key="2">
    <citation type="submission" date="2025-08" db="UniProtKB">
        <authorList>
            <consortium name="Ensembl"/>
        </authorList>
    </citation>
    <scope>IDENTIFICATION</scope>
</reference>
<dbReference type="InterPro" id="IPR011993">
    <property type="entry name" value="PH-like_dom_sf"/>
</dbReference>
<dbReference type="GeneTree" id="ENSGT00950000182870"/>
<dbReference type="GO" id="GO:0005886">
    <property type="term" value="C:plasma membrane"/>
    <property type="evidence" value="ECO:0007669"/>
    <property type="project" value="TreeGrafter"/>
</dbReference>
<dbReference type="InterPro" id="IPR036860">
    <property type="entry name" value="SH2_dom_sf"/>
</dbReference>
<feature type="region of interest" description="Disordered" evidence="3">
    <location>
        <begin position="90"/>
        <end position="113"/>
    </location>
</feature>
<dbReference type="InterPro" id="IPR006020">
    <property type="entry name" value="PTB/PI_dom"/>
</dbReference>
<dbReference type="Gene3D" id="2.30.29.30">
    <property type="entry name" value="Pleckstrin-homology domain (PH domain)/Phosphotyrosine-binding domain (PTB)"/>
    <property type="match status" value="1"/>
</dbReference>
<protein>
    <submittedName>
        <fullName evidence="6">SHC adaptor protein 3</fullName>
    </submittedName>
</protein>
<evidence type="ECO:0000313" key="6">
    <source>
        <dbReference type="Ensembl" id="ENSPMRP00000025145.1"/>
    </source>
</evidence>
<dbReference type="AlphaFoldDB" id="A0A670JMJ8"/>
<dbReference type="Gene3D" id="3.30.505.10">
    <property type="entry name" value="SH2 domain"/>
    <property type="match status" value="1"/>
</dbReference>
<dbReference type="Pfam" id="PF00640">
    <property type="entry name" value="PID"/>
    <property type="match status" value="1"/>
</dbReference>
<sequence length="610" mass="67262">MNRTFPFIATGIRARSHQLVQRQHHHRTWSLLRFSRRTKMDPTAICTLMHKVSHLKLSHSGSLSGIKNLSSAVKELAASKLQGSSAAEASDNTCNLASATPSSQQDKSKMNTGKKTWSEEMNLGGEDWNQGSNIASKVSQGWLHSNEKILGPGVTYIVKYLGCIEVLRSMRSLDFNTRTQITREAISLVCDAVPAAKGAFKKRKPPSKALSSILGRSNLQFAGMSITLNISTTSLNLMTPDSRQIIANHHMQSISFASGVDVDTTDYVAYVAKDPVNRRACHILECSDGLAQDIISSIGQAFELRFKQYLQCPSKIPALHDRMQSLDELWMEEDVEAAAEHPYYNNIPNKIPPTGGLVDARLRAKLPSVSDPTQSASAMGREQTYYQSQYVRDLFGEDQQQRPSRQGSLDIYSLPEGKSNVTPPGEVAAYVNTQHINMEILQALQADAENLFSGTTESTKDSSPEKDLFDMSPFEDALKNQTPGPILNKATSVECTSPLLSRAEGAAAELSTEPWYQGEMSRKEAEQLLKKCGDFLVRKSTSNPGSYVLTGLHNGQAKHLLLVDPEGTVRTKDRIFDSINHLINHHLENNLPIVSSGSELCLHQPAEKKQ</sequence>
<dbReference type="PRINTS" id="PR00629">
    <property type="entry name" value="SHCPIDOMAIN"/>
</dbReference>
<dbReference type="InterPro" id="IPR035676">
    <property type="entry name" value="SHC_SH2"/>
</dbReference>
<dbReference type="PROSITE" id="PS01179">
    <property type="entry name" value="PID"/>
    <property type="match status" value="1"/>
</dbReference>
<gene>
    <name evidence="6" type="primary">SHC3</name>
</gene>
<dbReference type="CDD" id="cd01209">
    <property type="entry name" value="PTB_Shc"/>
    <property type="match status" value="1"/>
</dbReference>
<dbReference type="SMART" id="SM00252">
    <property type="entry name" value="SH2"/>
    <property type="match status" value="1"/>
</dbReference>
<dbReference type="GO" id="GO:0007169">
    <property type="term" value="P:cell surface receptor protein tyrosine kinase signaling pathway"/>
    <property type="evidence" value="ECO:0007669"/>
    <property type="project" value="TreeGrafter"/>
</dbReference>
<dbReference type="PANTHER" id="PTHR10337:SF4">
    <property type="entry name" value="SHC-TRANSFORMING PROTEIN 3"/>
    <property type="match status" value="1"/>
</dbReference>
<dbReference type="InterPro" id="IPR051235">
    <property type="entry name" value="CEP152/SHC-Transforming"/>
</dbReference>
<feature type="domain" description="SH2" evidence="5">
    <location>
        <begin position="515"/>
        <end position="606"/>
    </location>
</feature>
<dbReference type="GO" id="GO:0035556">
    <property type="term" value="P:intracellular signal transduction"/>
    <property type="evidence" value="ECO:0007669"/>
    <property type="project" value="InterPro"/>
</dbReference>
<organism evidence="6 7">
    <name type="scientific">Podarcis muralis</name>
    <name type="common">Wall lizard</name>
    <name type="synonym">Lacerta muralis</name>
    <dbReference type="NCBI Taxonomy" id="64176"/>
    <lineage>
        <taxon>Eukaryota</taxon>
        <taxon>Metazoa</taxon>
        <taxon>Chordata</taxon>
        <taxon>Craniata</taxon>
        <taxon>Vertebrata</taxon>
        <taxon>Euteleostomi</taxon>
        <taxon>Lepidosauria</taxon>
        <taxon>Squamata</taxon>
        <taxon>Bifurcata</taxon>
        <taxon>Unidentata</taxon>
        <taxon>Episquamata</taxon>
        <taxon>Laterata</taxon>
        <taxon>Lacertibaenia</taxon>
        <taxon>Lacertidae</taxon>
        <taxon>Podarcis</taxon>
    </lineage>
</organism>
<dbReference type="GO" id="GO:0030971">
    <property type="term" value="F:receptor tyrosine kinase binding"/>
    <property type="evidence" value="ECO:0007669"/>
    <property type="project" value="TreeGrafter"/>
</dbReference>
<dbReference type="SUPFAM" id="SSF50729">
    <property type="entry name" value="PH domain-like"/>
    <property type="match status" value="1"/>
</dbReference>
<dbReference type="CDD" id="cd09925">
    <property type="entry name" value="SH2_SHC"/>
    <property type="match status" value="1"/>
</dbReference>
<evidence type="ECO:0000256" key="3">
    <source>
        <dbReference type="SAM" id="MobiDB-lite"/>
    </source>
</evidence>
<dbReference type="PRINTS" id="PR00401">
    <property type="entry name" value="SH2DOMAIN"/>
</dbReference>
<keyword evidence="7" id="KW-1185">Reference proteome</keyword>
<evidence type="ECO:0000259" key="5">
    <source>
        <dbReference type="PROSITE" id="PS50001"/>
    </source>
</evidence>
<dbReference type="Ensembl" id="ENSPMRT00000026686.1">
    <property type="protein sequence ID" value="ENSPMRP00000025145.1"/>
    <property type="gene ID" value="ENSPMRG00000016268.1"/>
</dbReference>
<proteinExistence type="predicted"/>
<feature type="domain" description="PID" evidence="4">
    <location>
        <begin position="150"/>
        <end position="315"/>
    </location>
</feature>
<dbReference type="FunFam" id="2.30.29.30:FF:000036">
    <property type="entry name" value="SHC-transforming protein 1 isoform 3"/>
    <property type="match status" value="1"/>
</dbReference>
<accession>A0A670JMJ8</accession>
<name>A0A670JMJ8_PODMU</name>
<evidence type="ECO:0000313" key="7">
    <source>
        <dbReference type="Proteomes" id="UP000472272"/>
    </source>
</evidence>
<dbReference type="Proteomes" id="UP000472272">
    <property type="component" value="Chromosome 11"/>
</dbReference>
<reference evidence="6" key="3">
    <citation type="submission" date="2025-09" db="UniProtKB">
        <authorList>
            <consortium name="Ensembl"/>
        </authorList>
    </citation>
    <scope>IDENTIFICATION</scope>
</reference>
<dbReference type="Pfam" id="PF00017">
    <property type="entry name" value="SH2"/>
    <property type="match status" value="1"/>
</dbReference>
<dbReference type="SMART" id="SM00462">
    <property type="entry name" value="PTB"/>
    <property type="match status" value="1"/>
</dbReference>
<evidence type="ECO:0000256" key="1">
    <source>
        <dbReference type="ARBA" id="ARBA00022999"/>
    </source>
</evidence>
<dbReference type="InterPro" id="IPR000980">
    <property type="entry name" value="SH2"/>
</dbReference>
<evidence type="ECO:0000256" key="2">
    <source>
        <dbReference type="PROSITE-ProRule" id="PRU00191"/>
    </source>
</evidence>
<dbReference type="PANTHER" id="PTHR10337">
    <property type="entry name" value="SHC TRANSFORMING PROTEIN"/>
    <property type="match status" value="1"/>
</dbReference>
<dbReference type="FunFam" id="3.30.505.10:FF:000005">
    <property type="entry name" value="SHC-transforming protein 1 isoform 3"/>
    <property type="match status" value="1"/>
</dbReference>
<dbReference type="SUPFAM" id="SSF55550">
    <property type="entry name" value="SH2 domain"/>
    <property type="match status" value="1"/>
</dbReference>
<dbReference type="OMA" id="KTWSEEM"/>
<evidence type="ECO:0000259" key="4">
    <source>
        <dbReference type="PROSITE" id="PS01179"/>
    </source>
</evidence>